<gene>
    <name evidence="2" type="ORF">PHMEG_00025418</name>
</gene>
<accession>A0A225VB60</accession>
<reference evidence="3" key="1">
    <citation type="submission" date="2017-03" db="EMBL/GenBank/DDBJ databases">
        <title>Phytopthora megakarya and P. palmivora, two closely related causual agents of cacao black pod achieved similar genome size and gene model numbers by different mechanisms.</title>
        <authorList>
            <person name="Ali S."/>
            <person name="Shao J."/>
            <person name="Larry D.J."/>
            <person name="Kronmiller B."/>
            <person name="Shen D."/>
            <person name="Strem M.D."/>
            <person name="Melnick R.L."/>
            <person name="Guiltinan M.J."/>
            <person name="Tyler B.M."/>
            <person name="Meinhardt L.W."/>
            <person name="Bailey B.A."/>
        </authorList>
    </citation>
    <scope>NUCLEOTIDE SEQUENCE [LARGE SCALE GENOMIC DNA]</scope>
    <source>
        <strain evidence="3">zdho120</strain>
    </source>
</reference>
<comment type="caution">
    <text evidence="2">The sequence shown here is derived from an EMBL/GenBank/DDBJ whole genome shotgun (WGS) entry which is preliminary data.</text>
</comment>
<dbReference type="Proteomes" id="UP000198211">
    <property type="component" value="Unassembled WGS sequence"/>
</dbReference>
<feature type="compositionally biased region" description="Acidic residues" evidence="1">
    <location>
        <begin position="72"/>
        <end position="92"/>
    </location>
</feature>
<dbReference type="AlphaFoldDB" id="A0A225VB60"/>
<evidence type="ECO:0000313" key="2">
    <source>
        <dbReference type="EMBL" id="OWZ02936.1"/>
    </source>
</evidence>
<keyword evidence="3" id="KW-1185">Reference proteome</keyword>
<name>A0A225VB60_9STRA</name>
<sequence length="92" mass="10662">MMFWNELDGTSWTQYVPRRYFVVARAKLDSLLENDEYPDLWGPLVPVAEDLLDDETQNPESEDPTDQNWTNDVDDDGNDDDDYDDPMAESPS</sequence>
<feature type="region of interest" description="Disordered" evidence="1">
    <location>
        <begin position="49"/>
        <end position="92"/>
    </location>
</feature>
<protein>
    <submittedName>
        <fullName evidence="2">Uncharacterized protein</fullName>
    </submittedName>
</protein>
<dbReference type="EMBL" id="NBNE01005842">
    <property type="protein sequence ID" value="OWZ02936.1"/>
    <property type="molecule type" value="Genomic_DNA"/>
</dbReference>
<feature type="compositionally biased region" description="Acidic residues" evidence="1">
    <location>
        <begin position="50"/>
        <end position="65"/>
    </location>
</feature>
<organism evidence="2 3">
    <name type="scientific">Phytophthora megakarya</name>
    <dbReference type="NCBI Taxonomy" id="4795"/>
    <lineage>
        <taxon>Eukaryota</taxon>
        <taxon>Sar</taxon>
        <taxon>Stramenopiles</taxon>
        <taxon>Oomycota</taxon>
        <taxon>Peronosporomycetes</taxon>
        <taxon>Peronosporales</taxon>
        <taxon>Peronosporaceae</taxon>
        <taxon>Phytophthora</taxon>
    </lineage>
</organism>
<evidence type="ECO:0000256" key="1">
    <source>
        <dbReference type="SAM" id="MobiDB-lite"/>
    </source>
</evidence>
<evidence type="ECO:0000313" key="3">
    <source>
        <dbReference type="Proteomes" id="UP000198211"/>
    </source>
</evidence>
<proteinExistence type="predicted"/>